<gene>
    <name evidence="3" type="ORF">AB1Y20_007550</name>
</gene>
<reference evidence="3 4" key="1">
    <citation type="journal article" date="2024" name="Science">
        <title>Giant polyketide synthase enzymes in the biosynthesis of giant marine polyether toxins.</title>
        <authorList>
            <person name="Fallon T.R."/>
            <person name="Shende V.V."/>
            <person name="Wierzbicki I.H."/>
            <person name="Pendleton A.L."/>
            <person name="Watervoot N.F."/>
            <person name="Auber R.P."/>
            <person name="Gonzalez D.J."/>
            <person name="Wisecaver J.H."/>
            <person name="Moore B.S."/>
        </authorList>
    </citation>
    <scope>NUCLEOTIDE SEQUENCE [LARGE SCALE GENOMIC DNA]</scope>
    <source>
        <strain evidence="3 4">12B1</strain>
    </source>
</reference>
<dbReference type="Gene3D" id="1.20.58.2190">
    <property type="match status" value="1"/>
</dbReference>
<dbReference type="EMBL" id="JBGBPQ010000017">
    <property type="protein sequence ID" value="KAL1507946.1"/>
    <property type="molecule type" value="Genomic_DNA"/>
</dbReference>
<name>A0AB34IVB9_PRYPA</name>
<accession>A0AB34IVB9</accession>
<dbReference type="Pfam" id="PF09409">
    <property type="entry name" value="PUB"/>
    <property type="match status" value="1"/>
</dbReference>
<protein>
    <recommendedName>
        <fullName evidence="2">PUB domain-containing protein</fullName>
    </recommendedName>
</protein>
<sequence length="334" mass="36530">MESVVTLEFHFPSSWAFEGTVDVLWCDRGNEVSYGRLSQGSSMPRDTYEGHTWLVREAISREVVCAVVARRPDAPGRPQLVTIGAHDGSDPLRTAVCALGRAPHELLVQSVPVLSKLLENICRAPHEPKYRTLRLSNPTIRNTLETPGALALLRFSGFEERPECGQLALEAATPLRNLEDSLAQLQRMRALLQGLPPPKESLHSLRTGVDAANASSSTSNGRPDEPSHRCSKCSKGIHNDLRRALAGNGEVGGWRSHDFVGTGEFRYHCGACDQDLCSACYDMYKAGNTRVHPPEHFGSIEIVAPITTPWGGNGYGVPPAPPPYNPRNRRGPWG</sequence>
<evidence type="ECO:0000313" key="4">
    <source>
        <dbReference type="Proteomes" id="UP001515480"/>
    </source>
</evidence>
<feature type="domain" description="PUB" evidence="2">
    <location>
        <begin position="109"/>
        <end position="187"/>
    </location>
</feature>
<dbReference type="InterPro" id="IPR018997">
    <property type="entry name" value="PUB_domain"/>
</dbReference>
<evidence type="ECO:0000256" key="1">
    <source>
        <dbReference type="SAM" id="MobiDB-lite"/>
    </source>
</evidence>
<comment type="caution">
    <text evidence="3">The sequence shown here is derived from an EMBL/GenBank/DDBJ whole genome shotgun (WGS) entry which is preliminary data.</text>
</comment>
<dbReference type="Proteomes" id="UP001515480">
    <property type="component" value="Unassembled WGS sequence"/>
</dbReference>
<dbReference type="InterPro" id="IPR036339">
    <property type="entry name" value="PUB-like_dom_sf"/>
</dbReference>
<dbReference type="SUPFAM" id="SSF143503">
    <property type="entry name" value="PUG domain-like"/>
    <property type="match status" value="1"/>
</dbReference>
<keyword evidence="4" id="KW-1185">Reference proteome</keyword>
<dbReference type="InterPro" id="IPR036208">
    <property type="entry name" value="VHL_sf"/>
</dbReference>
<dbReference type="SUPFAM" id="SSF49468">
    <property type="entry name" value="VHL"/>
    <property type="match status" value="1"/>
</dbReference>
<evidence type="ECO:0000259" key="2">
    <source>
        <dbReference type="Pfam" id="PF09409"/>
    </source>
</evidence>
<dbReference type="CDD" id="cd09212">
    <property type="entry name" value="PUB"/>
    <property type="match status" value="1"/>
</dbReference>
<dbReference type="Gene3D" id="2.60.40.780">
    <property type="entry name" value="von Hippel-Lindau disease tumour suppressor, beta domain"/>
    <property type="match status" value="1"/>
</dbReference>
<dbReference type="AlphaFoldDB" id="A0AB34IVB9"/>
<organism evidence="3 4">
    <name type="scientific">Prymnesium parvum</name>
    <name type="common">Toxic golden alga</name>
    <dbReference type="NCBI Taxonomy" id="97485"/>
    <lineage>
        <taxon>Eukaryota</taxon>
        <taxon>Haptista</taxon>
        <taxon>Haptophyta</taxon>
        <taxon>Prymnesiophyceae</taxon>
        <taxon>Prymnesiales</taxon>
        <taxon>Prymnesiaceae</taxon>
        <taxon>Prymnesium</taxon>
    </lineage>
</organism>
<evidence type="ECO:0000313" key="3">
    <source>
        <dbReference type="EMBL" id="KAL1507946.1"/>
    </source>
</evidence>
<feature type="region of interest" description="Disordered" evidence="1">
    <location>
        <begin position="210"/>
        <end position="233"/>
    </location>
</feature>
<dbReference type="SMART" id="SM00580">
    <property type="entry name" value="PUG"/>
    <property type="match status" value="1"/>
</dbReference>
<dbReference type="InterPro" id="IPR037140">
    <property type="entry name" value="VHL_beta_dom_sf"/>
</dbReference>
<proteinExistence type="predicted"/>